<dbReference type="PANTHER" id="PTHR11592">
    <property type="entry name" value="GLUTATHIONE PEROXIDASE"/>
    <property type="match status" value="1"/>
</dbReference>
<dbReference type="Gene3D" id="3.40.30.10">
    <property type="entry name" value="Glutaredoxin"/>
    <property type="match status" value="1"/>
</dbReference>
<dbReference type="FunFam" id="3.40.30.10:FF:000010">
    <property type="entry name" value="Glutathione peroxidase"/>
    <property type="match status" value="1"/>
</dbReference>
<sequence length="191" mass="21092" precursor="true">MRTFLLSVLCLGVLAAMTNPVSAHDHEGHDCNLDFKMNDIDGNEVDLEDYEGKVVLIVNTASKCGLTRQYSDLEKLYGKYKDQGLVVLGFPCNQFGGQEPGSDADVKKFCSTKYDVSFPMMSKVKVNGDDAAPIYKKLTGTELEPAGDGEISWNFEKFVIDREGQAVARFSPRTIPLDEDLVKVIEAELAK</sequence>
<evidence type="ECO:0000313" key="9">
    <source>
        <dbReference type="Proteomes" id="UP000322699"/>
    </source>
</evidence>
<dbReference type="SUPFAM" id="SSF52833">
    <property type="entry name" value="Thioredoxin-like"/>
    <property type="match status" value="1"/>
</dbReference>
<comment type="caution">
    <text evidence="8">The sequence shown here is derived from an EMBL/GenBank/DDBJ whole genome shotgun (WGS) entry which is preliminary data.</text>
</comment>
<dbReference type="InterPro" id="IPR000889">
    <property type="entry name" value="Glutathione_peroxidase"/>
</dbReference>
<evidence type="ECO:0000256" key="2">
    <source>
        <dbReference type="ARBA" id="ARBA00022559"/>
    </source>
</evidence>
<dbReference type="EMBL" id="VRLW01000001">
    <property type="protein sequence ID" value="KAA1262238.1"/>
    <property type="molecule type" value="Genomic_DNA"/>
</dbReference>
<keyword evidence="2 5" id="KW-0575">Peroxidase</keyword>
<name>A0A5B1CMF4_9BACT</name>
<dbReference type="PIRSF" id="PIRSF000303">
    <property type="entry name" value="Glutathion_perox"/>
    <property type="match status" value="1"/>
</dbReference>
<feature type="active site" evidence="4">
    <location>
        <position position="64"/>
    </location>
</feature>
<dbReference type="AlphaFoldDB" id="A0A5B1CMF4"/>
<evidence type="ECO:0000259" key="7">
    <source>
        <dbReference type="PROSITE" id="PS51352"/>
    </source>
</evidence>
<evidence type="ECO:0000256" key="5">
    <source>
        <dbReference type="RuleBase" id="RU000499"/>
    </source>
</evidence>
<dbReference type="OrthoDB" id="9789406at2"/>
<evidence type="ECO:0000256" key="3">
    <source>
        <dbReference type="ARBA" id="ARBA00023002"/>
    </source>
</evidence>
<dbReference type="Proteomes" id="UP000322699">
    <property type="component" value="Unassembled WGS sequence"/>
</dbReference>
<dbReference type="InterPro" id="IPR036249">
    <property type="entry name" value="Thioredoxin-like_sf"/>
</dbReference>
<organism evidence="8 9">
    <name type="scientific">Rubripirellula obstinata</name>
    <dbReference type="NCBI Taxonomy" id="406547"/>
    <lineage>
        <taxon>Bacteria</taxon>
        <taxon>Pseudomonadati</taxon>
        <taxon>Planctomycetota</taxon>
        <taxon>Planctomycetia</taxon>
        <taxon>Pirellulales</taxon>
        <taxon>Pirellulaceae</taxon>
        <taxon>Rubripirellula</taxon>
    </lineage>
</organism>
<reference evidence="8 9" key="1">
    <citation type="submission" date="2019-08" db="EMBL/GenBank/DDBJ databases">
        <title>Deep-cultivation of Planctomycetes and their phenomic and genomic characterization uncovers novel biology.</title>
        <authorList>
            <person name="Wiegand S."/>
            <person name="Jogler M."/>
            <person name="Boedeker C."/>
            <person name="Pinto D."/>
            <person name="Vollmers J."/>
            <person name="Rivas-Marin E."/>
            <person name="Kohn T."/>
            <person name="Peeters S.H."/>
            <person name="Heuer A."/>
            <person name="Rast P."/>
            <person name="Oberbeckmann S."/>
            <person name="Bunk B."/>
            <person name="Jeske O."/>
            <person name="Meyerdierks A."/>
            <person name="Storesund J.E."/>
            <person name="Kallscheuer N."/>
            <person name="Luecker S."/>
            <person name="Lage O.M."/>
            <person name="Pohl T."/>
            <person name="Merkel B.J."/>
            <person name="Hornburger P."/>
            <person name="Mueller R.-W."/>
            <person name="Bruemmer F."/>
            <person name="Labrenz M."/>
            <person name="Spormann A.M."/>
            <person name="Op Den Camp H."/>
            <person name="Overmann J."/>
            <person name="Amann R."/>
            <person name="Jetten M.S.M."/>
            <person name="Mascher T."/>
            <person name="Medema M.H."/>
            <person name="Devos D.P."/>
            <person name="Kaster A.-K."/>
            <person name="Ovreas L."/>
            <person name="Rohde M."/>
            <person name="Galperin M.Y."/>
            <person name="Jogler C."/>
        </authorList>
    </citation>
    <scope>NUCLEOTIDE SEQUENCE [LARGE SCALE GENOMIC DNA]</scope>
    <source>
        <strain evidence="8 9">LF1</strain>
    </source>
</reference>
<dbReference type="PROSITE" id="PS51355">
    <property type="entry name" value="GLUTATHIONE_PEROXID_3"/>
    <property type="match status" value="1"/>
</dbReference>
<dbReference type="PANTHER" id="PTHR11592:SF78">
    <property type="entry name" value="GLUTATHIONE PEROXIDASE"/>
    <property type="match status" value="1"/>
</dbReference>
<dbReference type="GO" id="GO:0004601">
    <property type="term" value="F:peroxidase activity"/>
    <property type="evidence" value="ECO:0007669"/>
    <property type="project" value="UniProtKB-KW"/>
</dbReference>
<dbReference type="PROSITE" id="PS51352">
    <property type="entry name" value="THIOREDOXIN_2"/>
    <property type="match status" value="1"/>
</dbReference>
<dbReference type="InterPro" id="IPR029760">
    <property type="entry name" value="GPX_CS"/>
</dbReference>
<comment type="similarity">
    <text evidence="1 5">Belongs to the glutathione peroxidase family.</text>
</comment>
<dbReference type="InterPro" id="IPR013766">
    <property type="entry name" value="Thioredoxin_domain"/>
</dbReference>
<dbReference type="PROSITE" id="PS00763">
    <property type="entry name" value="GLUTATHIONE_PEROXID_2"/>
    <property type="match status" value="1"/>
</dbReference>
<dbReference type="InterPro" id="IPR029759">
    <property type="entry name" value="GPX_AS"/>
</dbReference>
<dbReference type="PROSITE" id="PS00460">
    <property type="entry name" value="GLUTATHIONE_PEROXID_1"/>
    <property type="match status" value="1"/>
</dbReference>
<evidence type="ECO:0000256" key="1">
    <source>
        <dbReference type="ARBA" id="ARBA00006926"/>
    </source>
</evidence>
<feature type="domain" description="Thioredoxin" evidence="7">
    <location>
        <begin position="26"/>
        <end position="190"/>
    </location>
</feature>
<accession>A0A5B1CMF4</accession>
<gene>
    <name evidence="8" type="primary">gpx1</name>
    <name evidence="8" type="ORF">LF1_48000</name>
</gene>
<evidence type="ECO:0000256" key="6">
    <source>
        <dbReference type="SAM" id="SignalP"/>
    </source>
</evidence>
<dbReference type="Pfam" id="PF00255">
    <property type="entry name" value="GSHPx"/>
    <property type="match status" value="1"/>
</dbReference>
<keyword evidence="3 5" id="KW-0560">Oxidoreductase</keyword>
<feature type="chain" id="PRO_5022977838" description="Glutathione peroxidase" evidence="6">
    <location>
        <begin position="24"/>
        <end position="191"/>
    </location>
</feature>
<dbReference type="PRINTS" id="PR01011">
    <property type="entry name" value="GLUTPROXDASE"/>
</dbReference>
<dbReference type="GO" id="GO:0034599">
    <property type="term" value="P:cellular response to oxidative stress"/>
    <property type="evidence" value="ECO:0007669"/>
    <property type="project" value="TreeGrafter"/>
</dbReference>
<protein>
    <recommendedName>
        <fullName evidence="5">Glutathione peroxidase</fullName>
    </recommendedName>
</protein>
<proteinExistence type="inferred from homology"/>
<keyword evidence="9" id="KW-1185">Reference proteome</keyword>
<dbReference type="CDD" id="cd00340">
    <property type="entry name" value="GSH_Peroxidase"/>
    <property type="match status" value="1"/>
</dbReference>
<evidence type="ECO:0000256" key="4">
    <source>
        <dbReference type="PIRSR" id="PIRSR000303-1"/>
    </source>
</evidence>
<feature type="signal peptide" evidence="6">
    <location>
        <begin position="1"/>
        <end position="23"/>
    </location>
</feature>
<evidence type="ECO:0000313" key="8">
    <source>
        <dbReference type="EMBL" id="KAA1262238.1"/>
    </source>
</evidence>
<keyword evidence="6" id="KW-0732">Signal</keyword>